<gene>
    <name evidence="1" type="ORF">Q7A36_06100</name>
</gene>
<protein>
    <recommendedName>
        <fullName evidence="3">Chemotaxis protein CheZ</fullName>
    </recommendedName>
</protein>
<keyword evidence="2" id="KW-1185">Reference proteome</keyword>
<name>A0ABT9DVI1_9PROT</name>
<dbReference type="EMBL" id="JAUTWS010000004">
    <property type="protein sequence ID" value="MDO9707907.1"/>
    <property type="molecule type" value="Genomic_DNA"/>
</dbReference>
<evidence type="ECO:0008006" key="3">
    <source>
        <dbReference type="Google" id="ProtNLM"/>
    </source>
</evidence>
<dbReference type="RefSeq" id="WP_305102768.1">
    <property type="nucleotide sequence ID" value="NZ_JAUTWS010000004.1"/>
</dbReference>
<comment type="caution">
    <text evidence="1">The sequence shown here is derived from an EMBL/GenBank/DDBJ whole genome shotgun (WGS) entry which is preliminary data.</text>
</comment>
<evidence type="ECO:0000313" key="2">
    <source>
        <dbReference type="Proteomes" id="UP001243009"/>
    </source>
</evidence>
<sequence length="200" mass="21217">MPPTPPPALAPSPAPEIAAQFESLRQFIDRRICELSAELHATVQLVDYSEANLSGQLARIHEQIASLVAIPAATTRNSGVELEAVVQATEAAANTILEAAEAIQVWIEGGARDGAALQALSDRVNAIFEACSFQDVTGQRIRRAIQHLQQVETMLQGMIPGAATEAAPRLEVRTLVSTVAEPAKAGPDLAQAEIDRLLNG</sequence>
<dbReference type="Proteomes" id="UP001243009">
    <property type="component" value="Unassembled WGS sequence"/>
</dbReference>
<accession>A0ABT9DVI1</accession>
<dbReference type="Gene3D" id="1.10.287.500">
    <property type="entry name" value="Helix hairpin bin"/>
    <property type="match status" value="1"/>
</dbReference>
<proteinExistence type="predicted"/>
<evidence type="ECO:0000313" key="1">
    <source>
        <dbReference type="EMBL" id="MDO9707907.1"/>
    </source>
</evidence>
<organism evidence="1 2">
    <name type="scientific">Paracraurococcus lichenis</name>
    <dbReference type="NCBI Taxonomy" id="3064888"/>
    <lineage>
        <taxon>Bacteria</taxon>
        <taxon>Pseudomonadati</taxon>
        <taxon>Pseudomonadota</taxon>
        <taxon>Alphaproteobacteria</taxon>
        <taxon>Acetobacterales</taxon>
        <taxon>Roseomonadaceae</taxon>
        <taxon>Paracraurococcus</taxon>
    </lineage>
</organism>
<dbReference type="SUPFAM" id="SSF75708">
    <property type="entry name" value="Chemotaxis phosphatase CheZ"/>
    <property type="match status" value="1"/>
</dbReference>
<reference evidence="1 2" key="1">
    <citation type="submission" date="2023-08" db="EMBL/GenBank/DDBJ databases">
        <title>The draft genome sequence of Paracraurococcus sp. LOR1-02.</title>
        <authorList>
            <person name="Kingkaew E."/>
            <person name="Tanasupawat S."/>
        </authorList>
    </citation>
    <scope>NUCLEOTIDE SEQUENCE [LARGE SCALE GENOMIC DNA]</scope>
    <source>
        <strain evidence="1 2">LOR1-02</strain>
    </source>
</reference>